<dbReference type="EMBL" id="JANQAO010000003">
    <property type="protein sequence ID" value="MDM5147835.1"/>
    <property type="molecule type" value="Genomic_DNA"/>
</dbReference>
<accession>A0ABT7QMM4</accession>
<reference evidence="1" key="2">
    <citation type="journal article" date="2023" name="Microbiome">
        <title>Synthase-selected sorting approach identifies a beta-lactone synthase in a nudibranch symbiotic bacterium.</title>
        <authorList>
            <person name="Dzunkova M."/>
            <person name="La Clair J.J."/>
            <person name="Tyml T."/>
            <person name="Doud D."/>
            <person name="Schulz F."/>
            <person name="Piquer-Esteban S."/>
            <person name="Porcel Sanchis D."/>
            <person name="Osborn A."/>
            <person name="Robinson D."/>
            <person name="Louie K.B."/>
            <person name="Bowen B.P."/>
            <person name="Bowers R.M."/>
            <person name="Lee J."/>
            <person name="Arnau V."/>
            <person name="Diaz-Villanueva W."/>
            <person name="Stepanauskas R."/>
            <person name="Gosliner T."/>
            <person name="Date S.V."/>
            <person name="Northen T.R."/>
            <person name="Cheng J.F."/>
            <person name="Burkart M.D."/>
            <person name="Woyke T."/>
        </authorList>
    </citation>
    <scope>NUCLEOTIDE SEQUENCE</scope>
    <source>
        <strain evidence="1">Df01</strain>
    </source>
</reference>
<dbReference type="InterPro" id="IPR021874">
    <property type="entry name" value="Phage_Mu_Gp27"/>
</dbReference>
<name>A0ABT7QMM4_9GAMM</name>
<evidence type="ECO:0000313" key="2">
    <source>
        <dbReference type="Proteomes" id="UP001168167"/>
    </source>
</evidence>
<organism evidence="1 2">
    <name type="scientific">Candidatus Doriopsillibacter californiensis</name>
    <dbReference type="NCBI Taxonomy" id="2970740"/>
    <lineage>
        <taxon>Bacteria</taxon>
        <taxon>Pseudomonadati</taxon>
        <taxon>Pseudomonadota</taxon>
        <taxon>Gammaproteobacteria</taxon>
        <taxon>Candidatus Tethybacterales</taxon>
        <taxon>Candidatus Persebacteraceae</taxon>
        <taxon>Candidatus Doriopsillibacter</taxon>
    </lineage>
</organism>
<dbReference type="Pfam" id="PF11985">
    <property type="entry name" value="Phage_Mu_Gp27"/>
    <property type="match status" value="1"/>
</dbReference>
<reference evidence="1" key="1">
    <citation type="submission" date="2022-08" db="EMBL/GenBank/DDBJ databases">
        <authorList>
            <person name="Dzunkova M."/>
            <person name="La Clair J."/>
            <person name="Tyml T."/>
            <person name="Doud D."/>
            <person name="Schulz F."/>
            <person name="Piquer S."/>
            <person name="Porcel Sanchis D."/>
            <person name="Osborn A."/>
            <person name="Robinson D."/>
            <person name="Louie K.B."/>
            <person name="Bowen B.P."/>
            <person name="Bowers R."/>
            <person name="Lee J."/>
            <person name="Arnau Llombart V."/>
            <person name="Diaz Villanueva W."/>
            <person name="Gosliner T."/>
            <person name="Northen T."/>
            <person name="Cheng J.-F."/>
            <person name="Burkart M.D."/>
            <person name="Woyke T."/>
        </authorList>
    </citation>
    <scope>NUCLEOTIDE SEQUENCE</scope>
    <source>
        <strain evidence="1">Df01</strain>
    </source>
</reference>
<proteinExistence type="predicted"/>
<protein>
    <submittedName>
        <fullName evidence="1">DUF3486 family protein</fullName>
    </submittedName>
</protein>
<evidence type="ECO:0000313" key="1">
    <source>
        <dbReference type="EMBL" id="MDM5147835.1"/>
    </source>
</evidence>
<gene>
    <name evidence="1" type="ORF">NQX30_05570</name>
</gene>
<dbReference type="Proteomes" id="UP001168167">
    <property type="component" value="Unassembled WGS sequence"/>
</dbReference>
<comment type="caution">
    <text evidence="1">The sequence shown here is derived from an EMBL/GenBank/DDBJ whole genome shotgun (WGS) entry which is preliminary data.</text>
</comment>
<sequence length="173" mass="19288">MAKGSIVRKKLPAHVREELEKQLVKHGFADYTELVEWLKKTHGYTISRAALHRFGQKLEERIKKISDITEIAKALGRASNDNEEELTIATSRLISAELFNNLIKNKELSTAELKEAAQSISVLLRSKVGLLDYQRKVQNNITSAQNQAEKLVSSAGLSPDKIKLLRGIIAGIT</sequence>
<keyword evidence="2" id="KW-1185">Reference proteome</keyword>